<dbReference type="RefSeq" id="WP_188855409.1">
    <property type="nucleotide sequence ID" value="NZ_BMJJ01000022.1"/>
</dbReference>
<dbReference type="Proteomes" id="UP000613160">
    <property type="component" value="Unassembled WGS sequence"/>
</dbReference>
<dbReference type="EMBL" id="BMJJ01000022">
    <property type="protein sequence ID" value="GGD43364.1"/>
    <property type="molecule type" value="Genomic_DNA"/>
</dbReference>
<sequence>MDIAGSLAAVGSALTIVKELRAVDAQMDQATMKLKVAELTSALADAKLGLVDVADQLREKDAEISKLRDALRYREDNLISVNGLRYHTKGVHAVGAPICPVCEAKGLFLTVVRDVSSPGHPFKCPSCKANFGNATVFRSAV</sequence>
<accession>A0A916YGC5</accession>
<reference evidence="1" key="2">
    <citation type="submission" date="2020-09" db="EMBL/GenBank/DDBJ databases">
        <authorList>
            <person name="Sun Q."/>
            <person name="Zhou Y."/>
        </authorList>
    </citation>
    <scope>NUCLEOTIDE SEQUENCE</scope>
    <source>
        <strain evidence="1">CGMCC 1.15493</strain>
    </source>
</reference>
<dbReference type="AlphaFoldDB" id="A0A916YGC5"/>
<comment type="caution">
    <text evidence="1">The sequence shown here is derived from an EMBL/GenBank/DDBJ whole genome shotgun (WGS) entry which is preliminary data.</text>
</comment>
<proteinExistence type="predicted"/>
<keyword evidence="2" id="KW-1185">Reference proteome</keyword>
<evidence type="ECO:0000313" key="2">
    <source>
        <dbReference type="Proteomes" id="UP000613160"/>
    </source>
</evidence>
<name>A0A916YGC5_9HYPH</name>
<protein>
    <submittedName>
        <fullName evidence="1">Uncharacterized protein</fullName>
    </submittedName>
</protein>
<evidence type="ECO:0000313" key="1">
    <source>
        <dbReference type="EMBL" id="GGD43364.1"/>
    </source>
</evidence>
<gene>
    <name evidence="1" type="ORF">GCM10011335_52510</name>
</gene>
<reference evidence="1" key="1">
    <citation type="journal article" date="2014" name="Int. J. Syst. Evol. Microbiol.">
        <title>Complete genome sequence of Corynebacterium casei LMG S-19264T (=DSM 44701T), isolated from a smear-ripened cheese.</title>
        <authorList>
            <consortium name="US DOE Joint Genome Institute (JGI-PGF)"/>
            <person name="Walter F."/>
            <person name="Albersmeier A."/>
            <person name="Kalinowski J."/>
            <person name="Ruckert C."/>
        </authorList>
    </citation>
    <scope>NUCLEOTIDE SEQUENCE</scope>
    <source>
        <strain evidence="1">CGMCC 1.15493</strain>
    </source>
</reference>
<organism evidence="1 2">
    <name type="scientific">Aureimonas glaciei</name>
    <dbReference type="NCBI Taxonomy" id="1776957"/>
    <lineage>
        <taxon>Bacteria</taxon>
        <taxon>Pseudomonadati</taxon>
        <taxon>Pseudomonadota</taxon>
        <taxon>Alphaproteobacteria</taxon>
        <taxon>Hyphomicrobiales</taxon>
        <taxon>Aurantimonadaceae</taxon>
        <taxon>Aureimonas</taxon>
    </lineage>
</organism>